<dbReference type="EMBL" id="BMMV01000006">
    <property type="protein sequence ID" value="GGJ91620.1"/>
    <property type="molecule type" value="Genomic_DNA"/>
</dbReference>
<comment type="caution">
    <text evidence="2">The sequence shown here is derived from an EMBL/GenBank/DDBJ whole genome shotgun (WGS) entry which is preliminary data.</text>
</comment>
<gene>
    <name evidence="2" type="ORF">GCM10011583_23780</name>
</gene>
<feature type="chain" id="PRO_5046931619" evidence="1">
    <location>
        <begin position="26"/>
        <end position="63"/>
    </location>
</feature>
<name>A0ABQ2E3N5_9ACTN</name>
<proteinExistence type="predicted"/>
<keyword evidence="3" id="KW-1185">Reference proteome</keyword>
<dbReference type="Proteomes" id="UP000660265">
    <property type="component" value="Unassembled WGS sequence"/>
</dbReference>
<evidence type="ECO:0000313" key="2">
    <source>
        <dbReference type="EMBL" id="GGJ91620.1"/>
    </source>
</evidence>
<accession>A0ABQ2E3N5</accession>
<sequence>MRIRTAVAASALAALAVLGSAGAAAAGERGEGHDRGNSIVNSEFVATWINDSFNTAIIFGDNL</sequence>
<evidence type="ECO:0000256" key="1">
    <source>
        <dbReference type="SAM" id="SignalP"/>
    </source>
</evidence>
<dbReference type="RefSeq" id="WP_189107364.1">
    <property type="nucleotide sequence ID" value="NZ_BMMV01000006.1"/>
</dbReference>
<organism evidence="2 3">
    <name type="scientific">Streptomyces camponoticapitis</name>
    <dbReference type="NCBI Taxonomy" id="1616125"/>
    <lineage>
        <taxon>Bacteria</taxon>
        <taxon>Bacillati</taxon>
        <taxon>Actinomycetota</taxon>
        <taxon>Actinomycetes</taxon>
        <taxon>Kitasatosporales</taxon>
        <taxon>Streptomycetaceae</taxon>
        <taxon>Streptomyces</taxon>
    </lineage>
</organism>
<evidence type="ECO:0000313" key="3">
    <source>
        <dbReference type="Proteomes" id="UP000660265"/>
    </source>
</evidence>
<keyword evidence="1" id="KW-0732">Signal</keyword>
<feature type="signal peptide" evidence="1">
    <location>
        <begin position="1"/>
        <end position="25"/>
    </location>
</feature>
<reference evidence="3" key="1">
    <citation type="journal article" date="2019" name="Int. J. Syst. Evol. Microbiol.">
        <title>The Global Catalogue of Microorganisms (GCM) 10K type strain sequencing project: providing services to taxonomists for standard genome sequencing and annotation.</title>
        <authorList>
            <consortium name="The Broad Institute Genomics Platform"/>
            <consortium name="The Broad Institute Genome Sequencing Center for Infectious Disease"/>
            <person name="Wu L."/>
            <person name="Ma J."/>
        </authorList>
    </citation>
    <scope>NUCLEOTIDE SEQUENCE [LARGE SCALE GENOMIC DNA]</scope>
    <source>
        <strain evidence="3">CGMCC 4.7275</strain>
    </source>
</reference>
<protein>
    <submittedName>
        <fullName evidence="2">Uncharacterized protein</fullName>
    </submittedName>
</protein>